<dbReference type="InterPro" id="IPR011051">
    <property type="entry name" value="RmlC_Cupin_sf"/>
</dbReference>
<reference evidence="4" key="1">
    <citation type="submission" date="2016-10" db="EMBL/GenBank/DDBJ databases">
        <authorList>
            <person name="Varghese N."/>
            <person name="Submissions S."/>
        </authorList>
    </citation>
    <scope>NUCLEOTIDE SEQUENCE [LARGE SCALE GENOMIC DNA]</scope>
    <source>
        <strain evidence="4">DSM 22530</strain>
    </source>
</reference>
<dbReference type="SMART" id="SM00530">
    <property type="entry name" value="HTH_XRE"/>
    <property type="match status" value="1"/>
</dbReference>
<dbReference type="PANTHER" id="PTHR46797">
    <property type="entry name" value="HTH-TYPE TRANSCRIPTIONAL REGULATOR"/>
    <property type="match status" value="1"/>
</dbReference>
<dbReference type="STRING" id="640948.SAMN05216238_103182"/>
<dbReference type="CDD" id="cd02209">
    <property type="entry name" value="cupin_XRE_C"/>
    <property type="match status" value="1"/>
</dbReference>
<organism evidence="3 4">
    <name type="scientific">Lentibacillus persicus</name>
    <dbReference type="NCBI Taxonomy" id="640948"/>
    <lineage>
        <taxon>Bacteria</taxon>
        <taxon>Bacillati</taxon>
        <taxon>Bacillota</taxon>
        <taxon>Bacilli</taxon>
        <taxon>Bacillales</taxon>
        <taxon>Bacillaceae</taxon>
        <taxon>Lentibacillus</taxon>
    </lineage>
</organism>
<dbReference type="AlphaFoldDB" id="A0A1I1UFC3"/>
<dbReference type="OrthoDB" id="34624at2"/>
<dbReference type="EMBL" id="FOMR01000003">
    <property type="protein sequence ID" value="SFD69305.1"/>
    <property type="molecule type" value="Genomic_DNA"/>
</dbReference>
<evidence type="ECO:0000313" key="3">
    <source>
        <dbReference type="EMBL" id="SFD69305.1"/>
    </source>
</evidence>
<dbReference type="Gene3D" id="2.60.120.10">
    <property type="entry name" value="Jelly Rolls"/>
    <property type="match status" value="1"/>
</dbReference>
<proteinExistence type="predicted"/>
<dbReference type="GO" id="GO:0003700">
    <property type="term" value="F:DNA-binding transcription factor activity"/>
    <property type="evidence" value="ECO:0007669"/>
    <property type="project" value="TreeGrafter"/>
</dbReference>
<dbReference type="Pfam" id="PF07883">
    <property type="entry name" value="Cupin_2"/>
    <property type="match status" value="1"/>
</dbReference>
<dbReference type="InterPro" id="IPR050807">
    <property type="entry name" value="TransReg_Diox_bact_type"/>
</dbReference>
<dbReference type="SUPFAM" id="SSF51182">
    <property type="entry name" value="RmlC-like cupins"/>
    <property type="match status" value="1"/>
</dbReference>
<protein>
    <submittedName>
        <fullName evidence="3">Transcriptional regulator, contains XRE-family HTH domain</fullName>
    </submittedName>
</protein>
<gene>
    <name evidence="3" type="ORF">SAMN05216238_103182</name>
</gene>
<dbReference type="Proteomes" id="UP000199474">
    <property type="component" value="Unassembled WGS sequence"/>
</dbReference>
<evidence type="ECO:0000256" key="1">
    <source>
        <dbReference type="ARBA" id="ARBA00023125"/>
    </source>
</evidence>
<feature type="domain" description="HTH cro/C1-type" evidence="2">
    <location>
        <begin position="56"/>
        <end position="110"/>
    </location>
</feature>
<evidence type="ECO:0000313" key="4">
    <source>
        <dbReference type="Proteomes" id="UP000199474"/>
    </source>
</evidence>
<dbReference type="InterPro" id="IPR010982">
    <property type="entry name" value="Lambda_DNA-bd_dom_sf"/>
</dbReference>
<dbReference type="GO" id="GO:0003677">
    <property type="term" value="F:DNA binding"/>
    <property type="evidence" value="ECO:0007669"/>
    <property type="project" value="UniProtKB-KW"/>
</dbReference>
<sequence length="230" mass="26240">MFFASRVGSFFVGDKWNASIPCCYKINFPLFYDREDCICRRKERVTINLETIGQKLKQVRLKSKHTQQQVADQCGISKSLLSKIENGQTSSAVATLSKIAESLDVPLSWVLDGHPETDLVVQPKAERRLSADDENMGYSLELLASRSRFSRIEPTIVHVTPKDFNDRQEPYTHTQDEFIYIVEGAIELYYDGKTYYMEKGDTGHFKGVKPHLFMPVDNDGAKILTVFIDD</sequence>
<dbReference type="InterPro" id="IPR001387">
    <property type="entry name" value="Cro/C1-type_HTH"/>
</dbReference>
<dbReference type="CDD" id="cd00093">
    <property type="entry name" value="HTH_XRE"/>
    <property type="match status" value="1"/>
</dbReference>
<dbReference type="SUPFAM" id="SSF47413">
    <property type="entry name" value="lambda repressor-like DNA-binding domains"/>
    <property type="match status" value="1"/>
</dbReference>
<dbReference type="Pfam" id="PF01381">
    <property type="entry name" value="HTH_3"/>
    <property type="match status" value="1"/>
</dbReference>
<dbReference type="PROSITE" id="PS50943">
    <property type="entry name" value="HTH_CROC1"/>
    <property type="match status" value="1"/>
</dbReference>
<evidence type="ECO:0000259" key="2">
    <source>
        <dbReference type="PROSITE" id="PS50943"/>
    </source>
</evidence>
<keyword evidence="1" id="KW-0238">DNA-binding</keyword>
<dbReference type="InterPro" id="IPR013096">
    <property type="entry name" value="Cupin_2"/>
</dbReference>
<keyword evidence="4" id="KW-1185">Reference proteome</keyword>
<name>A0A1I1UFC3_9BACI</name>
<accession>A0A1I1UFC3</accession>
<dbReference type="InterPro" id="IPR014710">
    <property type="entry name" value="RmlC-like_jellyroll"/>
</dbReference>
<dbReference type="Gene3D" id="1.10.260.40">
    <property type="entry name" value="lambda repressor-like DNA-binding domains"/>
    <property type="match status" value="1"/>
</dbReference>
<dbReference type="PANTHER" id="PTHR46797:SF1">
    <property type="entry name" value="METHYLPHOSPHONATE SYNTHASE"/>
    <property type="match status" value="1"/>
</dbReference>
<dbReference type="GO" id="GO:0005829">
    <property type="term" value="C:cytosol"/>
    <property type="evidence" value="ECO:0007669"/>
    <property type="project" value="TreeGrafter"/>
</dbReference>